<organism evidence="7 8">
    <name type="scientific">Candidatus Thermokryptus mobilis</name>
    <dbReference type="NCBI Taxonomy" id="1643428"/>
    <lineage>
        <taxon>Bacteria</taxon>
        <taxon>Pseudomonadati</taxon>
        <taxon>Candidatus Kryptoniota</taxon>
        <taxon>Candidatus Thermokryptus</taxon>
    </lineage>
</organism>
<keyword evidence="3 7" id="KW-0238">DNA-binding</keyword>
<dbReference type="InterPro" id="IPR010992">
    <property type="entry name" value="IHF-like_DNA-bd_dom_sf"/>
</dbReference>
<dbReference type="CDD" id="cd13832">
    <property type="entry name" value="IHF"/>
    <property type="match status" value="1"/>
</dbReference>
<dbReference type="InterPro" id="IPR000119">
    <property type="entry name" value="Hist_DNA-bd"/>
</dbReference>
<evidence type="ECO:0000313" key="7">
    <source>
        <dbReference type="EMBL" id="CUU08962.1"/>
    </source>
</evidence>
<evidence type="ECO:0000256" key="2">
    <source>
        <dbReference type="ARBA" id="ARBA00023067"/>
    </source>
</evidence>
<evidence type="ECO:0000256" key="4">
    <source>
        <dbReference type="RuleBase" id="RU003939"/>
    </source>
</evidence>
<reference evidence="8" key="1">
    <citation type="submission" date="2015-11" db="EMBL/GenBank/DDBJ databases">
        <authorList>
            <person name="Varghese N."/>
        </authorList>
    </citation>
    <scope>NUCLEOTIDE SEQUENCE [LARGE SCALE GENOMIC DNA]</scope>
</reference>
<evidence type="ECO:0000256" key="3">
    <source>
        <dbReference type="ARBA" id="ARBA00023125"/>
    </source>
</evidence>
<dbReference type="InterPro" id="IPR007730">
    <property type="entry name" value="SPOR-like_dom"/>
</dbReference>
<feature type="transmembrane region" description="Helical" evidence="5">
    <location>
        <begin position="277"/>
        <end position="298"/>
    </location>
</feature>
<dbReference type="PANTHER" id="PTHR33175">
    <property type="entry name" value="DNA-BINDING PROTEIN HU"/>
    <property type="match status" value="1"/>
</dbReference>
<dbReference type="Proteomes" id="UP000320623">
    <property type="component" value="Unassembled WGS sequence"/>
</dbReference>
<dbReference type="GO" id="GO:0030261">
    <property type="term" value="P:chromosome condensation"/>
    <property type="evidence" value="ECO:0007669"/>
    <property type="project" value="UniProtKB-KW"/>
</dbReference>
<dbReference type="GO" id="GO:0003677">
    <property type="term" value="F:DNA binding"/>
    <property type="evidence" value="ECO:0007669"/>
    <property type="project" value="UniProtKB-KW"/>
</dbReference>
<dbReference type="GO" id="GO:0042834">
    <property type="term" value="F:peptidoglycan binding"/>
    <property type="evidence" value="ECO:0007669"/>
    <property type="project" value="InterPro"/>
</dbReference>
<keyword evidence="8" id="KW-1185">Reference proteome</keyword>
<dbReference type="SUPFAM" id="SSF47729">
    <property type="entry name" value="IHF-like DNA-binding proteins"/>
    <property type="match status" value="1"/>
</dbReference>
<dbReference type="Pfam" id="PF05036">
    <property type="entry name" value="SPOR"/>
    <property type="match status" value="1"/>
</dbReference>
<gene>
    <name evidence="7" type="ORF">JGI1_02221</name>
</gene>
<evidence type="ECO:0000313" key="8">
    <source>
        <dbReference type="Proteomes" id="UP000320623"/>
    </source>
</evidence>
<dbReference type="Gene3D" id="4.10.520.10">
    <property type="entry name" value="IHF-like DNA-binding proteins"/>
    <property type="match status" value="1"/>
</dbReference>
<keyword evidence="5" id="KW-0812">Transmembrane</keyword>
<dbReference type="SMART" id="SM00411">
    <property type="entry name" value="BHL"/>
    <property type="match status" value="1"/>
</dbReference>
<protein>
    <submittedName>
        <fullName evidence="7">Nucleoid DNA-binding protein</fullName>
    </submittedName>
</protein>
<evidence type="ECO:0000256" key="1">
    <source>
        <dbReference type="ARBA" id="ARBA00010529"/>
    </source>
</evidence>
<dbReference type="GO" id="GO:0005829">
    <property type="term" value="C:cytosol"/>
    <property type="evidence" value="ECO:0007669"/>
    <property type="project" value="TreeGrafter"/>
</dbReference>
<dbReference type="AlphaFoldDB" id="A0A0S4NCN5"/>
<keyword evidence="2" id="KW-0226">DNA condensation</keyword>
<dbReference type="RefSeq" id="WP_140945921.1">
    <property type="nucleotide sequence ID" value="NZ_FAOO01000027.1"/>
</dbReference>
<evidence type="ECO:0000259" key="6">
    <source>
        <dbReference type="PROSITE" id="PS51724"/>
    </source>
</evidence>
<dbReference type="PANTHER" id="PTHR33175:SF3">
    <property type="entry name" value="DNA-BINDING PROTEIN HU-BETA"/>
    <property type="match status" value="1"/>
</dbReference>
<sequence length="450" mass="51818">MRKGEFLKLLAKRADISYEEAVLFYEKLLDRFAKVLKSGQAIKISGFGEFKRKLNKAKKIVDPRTGMEKNIPAKFVVKFYPAKILSEKVNIKYKTLKPVVTRLNPSVMEAKSEDEFNLTFFEAGERQPIVMGFIDETLLAQESSSSQQEKPIEVFEVEKSITERNLTATAEDYFVLPDVSFGEEIDSKVDVEVPVFEVFEAERKPEDEFLKFDIPSLSDINELKINFEEVEMPEFNLSEEPQEKRTESVKKLFDDTQQKKEEGEMSFNYEEESRRGVGPWILIFVVFLIFVGGVIFLLNQYGYIHLWGEKKGVSKVEFKEPEEVVVTTPSLPKVEEKASADTVEVKRPELVSKPKAPEVVKPSVGKNYVIQVASFQDRKLAETFASNLRKKGYNAFVEKAFVEWKGGNWYRVRIGFFDSIEQAKKIAERLKRTEKIEKVWVSEAPRTVTK</sequence>
<dbReference type="Pfam" id="PF00216">
    <property type="entry name" value="Bac_DNA_binding"/>
    <property type="match status" value="1"/>
</dbReference>
<dbReference type="InterPro" id="IPR036680">
    <property type="entry name" value="SPOR-like_sf"/>
</dbReference>
<keyword evidence="5" id="KW-0472">Membrane</keyword>
<dbReference type="EMBL" id="FAOO01000027">
    <property type="protein sequence ID" value="CUU08962.1"/>
    <property type="molecule type" value="Genomic_DNA"/>
</dbReference>
<name>A0A0S4NCN5_9BACT</name>
<dbReference type="STRING" id="1643428.GCA_001442855_02172"/>
<dbReference type="OrthoDB" id="9799835at2"/>
<dbReference type="PROSITE" id="PS51724">
    <property type="entry name" value="SPOR"/>
    <property type="match status" value="1"/>
</dbReference>
<dbReference type="Gene3D" id="3.30.70.1070">
    <property type="entry name" value="Sporulation related repeat"/>
    <property type="match status" value="1"/>
</dbReference>
<comment type="similarity">
    <text evidence="1 4">Belongs to the bacterial histone-like protein family.</text>
</comment>
<proteinExistence type="inferred from homology"/>
<keyword evidence="5" id="KW-1133">Transmembrane helix</keyword>
<dbReference type="SUPFAM" id="SSF110997">
    <property type="entry name" value="Sporulation related repeat"/>
    <property type="match status" value="1"/>
</dbReference>
<dbReference type="GO" id="GO:0030527">
    <property type="term" value="F:structural constituent of chromatin"/>
    <property type="evidence" value="ECO:0007669"/>
    <property type="project" value="InterPro"/>
</dbReference>
<accession>A0A0S4NCN5</accession>
<feature type="domain" description="SPOR" evidence="6">
    <location>
        <begin position="362"/>
        <end position="443"/>
    </location>
</feature>
<evidence type="ECO:0000256" key="5">
    <source>
        <dbReference type="SAM" id="Phobius"/>
    </source>
</evidence>